<feature type="compositionally biased region" description="Low complexity" evidence="10">
    <location>
        <begin position="1037"/>
        <end position="1051"/>
    </location>
</feature>
<keyword evidence="5" id="KW-0862">Zinc</keyword>
<dbReference type="InterPro" id="IPR050636">
    <property type="entry name" value="C2H2-ZF_domain-containing"/>
</dbReference>
<evidence type="ECO:0000256" key="8">
    <source>
        <dbReference type="ARBA" id="ARBA00023242"/>
    </source>
</evidence>
<feature type="region of interest" description="Disordered" evidence="10">
    <location>
        <begin position="543"/>
        <end position="691"/>
    </location>
</feature>
<dbReference type="PROSITE" id="PS00028">
    <property type="entry name" value="ZINC_FINGER_C2H2_1"/>
    <property type="match status" value="6"/>
</dbReference>
<keyword evidence="4 9" id="KW-0863">Zinc-finger</keyword>
<dbReference type="GO" id="GO:0005634">
    <property type="term" value="C:nucleus"/>
    <property type="evidence" value="ECO:0007669"/>
    <property type="project" value="UniProtKB-SubCell"/>
</dbReference>
<dbReference type="PANTHER" id="PTHR47772">
    <property type="entry name" value="ZINC FINGER PROTEIN 200"/>
    <property type="match status" value="1"/>
</dbReference>
<dbReference type="SUPFAM" id="SSF57667">
    <property type="entry name" value="beta-beta-alpha zinc fingers"/>
    <property type="match status" value="3"/>
</dbReference>
<evidence type="ECO:0000256" key="5">
    <source>
        <dbReference type="ARBA" id="ARBA00022833"/>
    </source>
</evidence>
<feature type="region of interest" description="Disordered" evidence="10">
    <location>
        <begin position="1027"/>
        <end position="1056"/>
    </location>
</feature>
<evidence type="ECO:0000256" key="2">
    <source>
        <dbReference type="ARBA" id="ARBA00022723"/>
    </source>
</evidence>
<keyword evidence="2" id="KW-0479">Metal-binding</keyword>
<evidence type="ECO:0000259" key="11">
    <source>
        <dbReference type="PROSITE" id="PS50157"/>
    </source>
</evidence>
<dbReference type="EMBL" id="GBYB01010455">
    <property type="protein sequence ID" value="JAG80222.1"/>
    <property type="molecule type" value="Transcribed_RNA"/>
</dbReference>
<feature type="domain" description="C2H2-type" evidence="11">
    <location>
        <begin position="946"/>
        <end position="973"/>
    </location>
</feature>
<keyword evidence="8" id="KW-0539">Nucleus</keyword>
<reference evidence="13" key="1">
    <citation type="submission" date="2015-01" db="EMBL/GenBank/DDBJ databases">
        <title>Transcriptome Assembly of Fopius arisanus.</title>
        <authorList>
            <person name="Geib S."/>
        </authorList>
    </citation>
    <scope>NUCLEOTIDE SEQUENCE</scope>
</reference>
<dbReference type="FunFam" id="3.30.160.60:FF:000534">
    <property type="entry name" value="zinc finger protein 674"/>
    <property type="match status" value="1"/>
</dbReference>
<dbReference type="FunFam" id="3.30.160.60:FF:000557">
    <property type="entry name" value="zinc finger and SCAN domain-containing protein 29"/>
    <property type="match status" value="1"/>
</dbReference>
<feature type="non-terminal residue" evidence="13">
    <location>
        <position position="1"/>
    </location>
</feature>
<keyword evidence="6" id="KW-0805">Transcription regulation</keyword>
<evidence type="ECO:0000256" key="7">
    <source>
        <dbReference type="ARBA" id="ARBA00023163"/>
    </source>
</evidence>
<comment type="subcellular location">
    <subcellularLocation>
        <location evidence="1">Nucleus</location>
    </subcellularLocation>
</comment>
<feature type="compositionally biased region" description="Polar residues" evidence="10">
    <location>
        <begin position="363"/>
        <end position="373"/>
    </location>
</feature>
<accession>A0A0C9RPQ5</accession>
<feature type="region of interest" description="Disordered" evidence="10">
    <location>
        <begin position="345"/>
        <end position="401"/>
    </location>
</feature>
<dbReference type="Pfam" id="PF00096">
    <property type="entry name" value="zf-C2H2"/>
    <property type="match status" value="5"/>
</dbReference>
<dbReference type="PROSITE" id="PS50157">
    <property type="entry name" value="ZINC_FINGER_C2H2_2"/>
    <property type="match status" value="6"/>
</dbReference>
<feature type="compositionally biased region" description="Polar residues" evidence="10">
    <location>
        <begin position="478"/>
        <end position="495"/>
    </location>
</feature>
<dbReference type="AlphaFoldDB" id="A0A0C9RPQ5"/>
<sequence>QQQQQQQEQHHQNVISNQLNHQQNSHYVNQMNDQSVHSMQQQQQHMNQQIHLQQMQKHNVQHQHNSQDTSQQQITNYNNHHGNDNFVHHMQNQNSGQGALHSQMHQFHQHSMQHQQNNQHIMQNQTHDQFHMQLQHQQQQYNNSGMSHHDIVQSNGSIMTGINSGESQIRHNRTPSIGEEDISAKQMSQQISQQQLLMHNHGMQRHHMQNGNLQNIAHDNMQRMYGQHQVQFPRSCDQSKGTNMEIKGHQQYMLVSQAGRSPTSGNVIEVQSPMGTNVPSGQSSNVHFNQRAQMWPQNRTIQPSHQSPPVSVQNITCNSMDRVPPLHHHIPPTPTWTDEVARKKAKSSKSLTKKQRHHMAEIRNNNVEQSSLSPRDDFDKSQSNNQIGSTVSNSPSFLEDPSGYLAQQTALLNSTISRQTGVSSSQMMMSTPKLPQGSHSTNPSSYLPQQKPSSATSPTSSSVNSVKNHATSPVVVHSSMTPTSVGSNTSDSDTNSCQGCVTSGDTQYVTEQFKQQMHRQYMLHTDPDPVTSSTFNERFTTNQQMDSRPIQGGTISTSHGSPIGTNSPANSDTPSSSATGISQPATPQSLISSQPSTPHSYSQPPTPHSNQVPSQSLTPVSQPPSQSSANPSQEQPQSITSASSTLSPSTSPQRGIPPENGSPPLSKKSTPRQQTPEGYQPHPHTITSVRLPMIPFSNSTVITTMASGHTFSSNTITSVLAGKANTATVSINTPSGIPNSAIPNILSTKPIHQPTTSTSIVTSALVHSTNSIPINHGHSHSTIISKSPLEMVQSVVSSIQVPQASANSIVPHHQTQQHQQQQQQQQVNPQNQQTVQNVPHNGPSRQSTGQQTVKEGSRSKPQPCKVCGKVLSSASSYYVHMKLHSGNKPYHCTVCEASFCRKPYLEVHMRTHTGERPFQCELCLKRFTQKSSLNTHKRVHTGERPYACDICQKRFAVKSYVTAHRWSHVAEKPLVCDRCSLTFTSKSQFAIHIRTHTASTTYECNICGRTFVRDSYLIRHQNRVHRDMNQSNSNHNPSTPQSTGGQTPGTGFESPVCDLRYNEGPSSLDGLGGGKGGIAVEIASLGKQNSLQLPVPLLHPQTTN</sequence>
<evidence type="ECO:0000256" key="10">
    <source>
        <dbReference type="SAM" id="MobiDB-lite"/>
    </source>
</evidence>
<proteinExistence type="predicted"/>
<dbReference type="Gene3D" id="3.30.160.60">
    <property type="entry name" value="Classic Zinc Finger"/>
    <property type="match status" value="6"/>
</dbReference>
<feature type="compositionally biased region" description="Low complexity" evidence="10">
    <location>
        <begin position="808"/>
        <end position="841"/>
    </location>
</feature>
<protein>
    <submittedName>
        <fullName evidence="12">ZNF285_0 protein</fullName>
    </submittedName>
    <submittedName>
        <fullName evidence="13">ZNF285_1 protein</fullName>
    </submittedName>
</protein>
<evidence type="ECO:0000256" key="6">
    <source>
        <dbReference type="ARBA" id="ARBA00023015"/>
    </source>
</evidence>
<gene>
    <name evidence="13" type="primary">ZNF285_1</name>
    <name evidence="12" type="synonym">ZNF285_0</name>
    <name evidence="13" type="ORF">g.47153</name>
    <name evidence="12" type="ORF">g.47156</name>
</gene>
<dbReference type="FunFam" id="3.30.160.60:FF:000065">
    <property type="entry name" value="B-cell CLL/lymphoma 6, member B"/>
    <property type="match status" value="1"/>
</dbReference>
<feature type="region of interest" description="Disordered" evidence="10">
    <location>
        <begin position="421"/>
        <end position="495"/>
    </location>
</feature>
<evidence type="ECO:0000313" key="13">
    <source>
        <dbReference type="EMBL" id="JAG80222.1"/>
    </source>
</evidence>
<dbReference type="SMART" id="SM00355">
    <property type="entry name" value="ZnF_C2H2"/>
    <property type="match status" value="6"/>
</dbReference>
<feature type="domain" description="C2H2-type" evidence="11">
    <location>
        <begin position="1002"/>
        <end position="1030"/>
    </location>
</feature>
<feature type="region of interest" description="Disordered" evidence="10">
    <location>
        <begin position="808"/>
        <end position="863"/>
    </location>
</feature>
<keyword evidence="3" id="KW-0677">Repeat</keyword>
<dbReference type="InterPro" id="IPR036236">
    <property type="entry name" value="Znf_C2H2_sf"/>
</dbReference>
<feature type="compositionally biased region" description="Polar residues" evidence="10">
    <location>
        <begin position="437"/>
        <end position="450"/>
    </location>
</feature>
<feature type="compositionally biased region" description="Low complexity" evidence="10">
    <location>
        <begin position="101"/>
        <end position="118"/>
    </location>
</feature>
<keyword evidence="7" id="KW-0804">Transcription</keyword>
<feature type="domain" description="C2H2-type" evidence="11">
    <location>
        <begin position="862"/>
        <end position="889"/>
    </location>
</feature>
<feature type="domain" description="C2H2-type" evidence="11">
    <location>
        <begin position="890"/>
        <end position="917"/>
    </location>
</feature>
<feature type="domain" description="C2H2-type" evidence="11">
    <location>
        <begin position="918"/>
        <end position="945"/>
    </location>
</feature>
<evidence type="ECO:0000256" key="4">
    <source>
        <dbReference type="ARBA" id="ARBA00022771"/>
    </source>
</evidence>
<dbReference type="InterPro" id="IPR013087">
    <property type="entry name" value="Znf_C2H2_type"/>
</dbReference>
<evidence type="ECO:0000256" key="9">
    <source>
        <dbReference type="PROSITE-ProRule" id="PRU00042"/>
    </source>
</evidence>
<feature type="compositionally biased region" description="Polar residues" evidence="10">
    <location>
        <begin position="381"/>
        <end position="396"/>
    </location>
</feature>
<dbReference type="EMBL" id="GBYB01006868">
    <property type="protein sequence ID" value="JAG76635.1"/>
    <property type="molecule type" value="Transcribed_RNA"/>
</dbReference>
<feature type="domain" description="C2H2-type" evidence="11">
    <location>
        <begin position="974"/>
        <end position="1001"/>
    </location>
</feature>
<dbReference type="FunFam" id="3.30.160.60:FF:000100">
    <property type="entry name" value="Zinc finger 45-like"/>
    <property type="match status" value="1"/>
</dbReference>
<feature type="compositionally biased region" description="Low complexity" evidence="10">
    <location>
        <begin position="451"/>
        <end position="468"/>
    </location>
</feature>
<dbReference type="PANTHER" id="PTHR47772:SF13">
    <property type="entry name" value="GASTRULA ZINC FINGER PROTEIN XLCGF49.1-LIKE-RELATED"/>
    <property type="match status" value="1"/>
</dbReference>
<feature type="compositionally biased region" description="Basic residues" evidence="10">
    <location>
        <begin position="345"/>
        <end position="357"/>
    </location>
</feature>
<evidence type="ECO:0000256" key="3">
    <source>
        <dbReference type="ARBA" id="ARBA00022737"/>
    </source>
</evidence>
<feature type="compositionally biased region" description="Polar residues" evidence="10">
    <location>
        <begin position="843"/>
        <end position="854"/>
    </location>
</feature>
<evidence type="ECO:0000256" key="1">
    <source>
        <dbReference type="ARBA" id="ARBA00004123"/>
    </source>
</evidence>
<name>A0A0C9RPQ5_9HYME</name>
<feature type="compositionally biased region" description="Low complexity" evidence="10">
    <location>
        <begin position="613"/>
        <end position="652"/>
    </location>
</feature>
<feature type="region of interest" description="Disordered" evidence="10">
    <location>
        <begin position="57"/>
        <end position="118"/>
    </location>
</feature>
<feature type="compositionally biased region" description="Polar residues" evidence="10">
    <location>
        <begin position="667"/>
        <end position="677"/>
    </location>
</feature>
<organism evidence="13">
    <name type="scientific">Fopius arisanus</name>
    <dbReference type="NCBI Taxonomy" id="64838"/>
    <lineage>
        <taxon>Eukaryota</taxon>
        <taxon>Metazoa</taxon>
        <taxon>Ecdysozoa</taxon>
        <taxon>Arthropoda</taxon>
        <taxon>Hexapoda</taxon>
        <taxon>Insecta</taxon>
        <taxon>Pterygota</taxon>
        <taxon>Neoptera</taxon>
        <taxon>Endopterygota</taxon>
        <taxon>Hymenoptera</taxon>
        <taxon>Apocrita</taxon>
        <taxon>Ichneumonoidea</taxon>
        <taxon>Braconidae</taxon>
        <taxon>Opiinae</taxon>
        <taxon>Fopius</taxon>
    </lineage>
</organism>
<dbReference type="GO" id="GO:0008270">
    <property type="term" value="F:zinc ion binding"/>
    <property type="evidence" value="ECO:0007669"/>
    <property type="project" value="UniProtKB-KW"/>
</dbReference>
<feature type="compositionally biased region" description="Polar residues" evidence="10">
    <location>
        <begin position="62"/>
        <end position="80"/>
    </location>
</feature>
<feature type="compositionally biased region" description="Polar residues" evidence="10">
    <location>
        <begin position="553"/>
        <end position="612"/>
    </location>
</feature>
<evidence type="ECO:0000313" key="12">
    <source>
        <dbReference type="EMBL" id="JAG76635.1"/>
    </source>
</evidence>